<dbReference type="GO" id="GO:0003677">
    <property type="term" value="F:DNA binding"/>
    <property type="evidence" value="ECO:0007669"/>
    <property type="project" value="InterPro"/>
</dbReference>
<accession>Q13JB9</accession>
<dbReference type="KEGG" id="bxe:Bxe_B0115"/>
<dbReference type="SUPFAM" id="SSF47413">
    <property type="entry name" value="lambda repressor-like DNA-binding domains"/>
    <property type="match status" value="1"/>
</dbReference>
<dbReference type="STRING" id="266265.Bxe_B0115"/>
<dbReference type="eggNOG" id="COG1396">
    <property type="taxonomic scope" value="Bacteria"/>
</dbReference>
<reference evidence="1 2" key="1">
    <citation type="journal article" date="2006" name="Proc. Natl. Acad. Sci. U.S.A.">
        <title>Burkholderia xenovorans LB400 harbors a multi-replicon, 9.73-Mbp genome shaped for versatility.</title>
        <authorList>
            <person name="Chain P.S."/>
            <person name="Denef V.J."/>
            <person name="Konstantinidis K.T."/>
            <person name="Vergez L.M."/>
            <person name="Agullo L."/>
            <person name="Reyes V.L."/>
            <person name="Hauser L."/>
            <person name="Cordova M."/>
            <person name="Gomez L."/>
            <person name="Gonzalez M."/>
            <person name="Land M."/>
            <person name="Lao V."/>
            <person name="Larimer F."/>
            <person name="LiPuma J.J."/>
            <person name="Mahenthiralingam E."/>
            <person name="Malfatti S.A."/>
            <person name="Marx C.J."/>
            <person name="Parnell J.J."/>
            <person name="Ramette A."/>
            <person name="Richardson P."/>
            <person name="Seeger M."/>
            <person name="Smith D."/>
            <person name="Spilker T."/>
            <person name="Sul W.J."/>
            <person name="Tsoi T.V."/>
            <person name="Ulrich L.E."/>
            <person name="Zhulin I.B."/>
            <person name="Tiedje J.M."/>
        </authorList>
    </citation>
    <scope>NUCLEOTIDE SEQUENCE [LARGE SCALE GENOMIC DNA]</scope>
    <source>
        <strain evidence="1 2">LB400</strain>
    </source>
</reference>
<organism evidence="1 2">
    <name type="scientific">Paraburkholderia xenovorans (strain LB400)</name>
    <dbReference type="NCBI Taxonomy" id="266265"/>
    <lineage>
        <taxon>Bacteria</taxon>
        <taxon>Pseudomonadati</taxon>
        <taxon>Pseudomonadota</taxon>
        <taxon>Betaproteobacteria</taxon>
        <taxon>Burkholderiales</taxon>
        <taxon>Burkholderiaceae</taxon>
        <taxon>Paraburkholderia</taxon>
    </lineage>
</organism>
<dbReference type="AlphaFoldDB" id="Q13JB9"/>
<dbReference type="OrthoDB" id="513181at2"/>
<dbReference type="EMBL" id="CP000271">
    <property type="protein sequence ID" value="ABE35820.1"/>
    <property type="molecule type" value="Genomic_DNA"/>
</dbReference>
<evidence type="ECO:0000313" key="2">
    <source>
        <dbReference type="Proteomes" id="UP000001817"/>
    </source>
</evidence>
<keyword evidence="2" id="KW-1185">Reference proteome</keyword>
<name>Q13JB9_PARXL</name>
<protein>
    <submittedName>
        <fullName evidence="1">Uncharacterized protein</fullName>
    </submittedName>
</protein>
<proteinExistence type="predicted"/>
<gene>
    <name evidence="1" type="ORF">Bxe_B0115</name>
</gene>
<sequence>MLLGMSIANEQFFGGVMMNESERSFDNDAFYRALAATVDAREITWKQASQETGVSPTTLTRMAKGRKPDGASLAVLATWAGLDLSAFVNLAAKAPKGEPLALATAHLRADPSLSDSSKDALEEMMKAAYISLRKKDKK</sequence>
<dbReference type="InterPro" id="IPR010982">
    <property type="entry name" value="Lambda_DNA-bd_dom_sf"/>
</dbReference>
<evidence type="ECO:0000313" key="1">
    <source>
        <dbReference type="EMBL" id="ABE35820.1"/>
    </source>
</evidence>
<dbReference type="Proteomes" id="UP000001817">
    <property type="component" value="Chromosome 2"/>
</dbReference>